<gene>
    <name evidence="1" type="ORF">ACFQBQ_13150</name>
</gene>
<name>A0ABW1ZAT4_9BACT</name>
<dbReference type="EMBL" id="JBHSWI010000001">
    <property type="protein sequence ID" value="MFC6646517.1"/>
    <property type="molecule type" value="Genomic_DNA"/>
</dbReference>
<protein>
    <recommendedName>
        <fullName evidence="3">Agarase</fullName>
    </recommendedName>
</protein>
<proteinExistence type="predicted"/>
<comment type="caution">
    <text evidence="1">The sequence shown here is derived from an EMBL/GenBank/DDBJ whole genome shotgun (WGS) entry which is preliminary data.</text>
</comment>
<evidence type="ECO:0008006" key="3">
    <source>
        <dbReference type="Google" id="ProtNLM"/>
    </source>
</evidence>
<reference evidence="2" key="1">
    <citation type="journal article" date="2019" name="Int. J. Syst. Evol. Microbiol.">
        <title>The Global Catalogue of Microorganisms (GCM) 10K type strain sequencing project: providing services to taxonomists for standard genome sequencing and annotation.</title>
        <authorList>
            <consortium name="The Broad Institute Genomics Platform"/>
            <consortium name="The Broad Institute Genome Sequencing Center for Infectious Disease"/>
            <person name="Wu L."/>
            <person name="Ma J."/>
        </authorList>
    </citation>
    <scope>NUCLEOTIDE SEQUENCE [LARGE SCALE GENOMIC DNA]</scope>
    <source>
        <strain evidence="2">CGMCC 1.16026</strain>
    </source>
</reference>
<dbReference type="InterPro" id="IPR017853">
    <property type="entry name" value="GH"/>
</dbReference>
<dbReference type="RefSeq" id="WP_263370177.1">
    <property type="nucleotide sequence ID" value="NZ_JAGSYD010000001.1"/>
</dbReference>
<dbReference type="Gene3D" id="3.20.20.80">
    <property type="entry name" value="Glycosidases"/>
    <property type="match status" value="1"/>
</dbReference>
<dbReference type="SUPFAM" id="SSF51445">
    <property type="entry name" value="(Trans)glycosidases"/>
    <property type="match status" value="1"/>
</dbReference>
<keyword evidence="2" id="KW-1185">Reference proteome</keyword>
<evidence type="ECO:0000313" key="1">
    <source>
        <dbReference type="EMBL" id="MFC6646517.1"/>
    </source>
</evidence>
<sequence length="767" mass="83351">MPLVHTRVASVNTMIGAAPSTTPITTAEPSTLFDSFEATATDPSYATLTATATSSTQYATQGTHSLQVVMAANQPYPTLKWTFSTPKDWSMYPGLVVDIYNPQTVPVTFYGRIDDSSSYTQTDTVTLLPQALTSVLLPFSEPLPAKLNLKTGARLPGYAVMALGGAPVNTTSVSGFRFFVNTTNGSAITLYFDNLRLVDGYASMSGAASAVALLYQGIVDKYGQFTKETWTGKVLQDSDLNAPETLPMPPSDRDIYGGANNYTGSTATGYFHTTKLSNGNWWFVDPLGKLFFSIGMDTMGSQAWGGSTQTARVPTYIGPESGTAGGVAGLDRTAWFTSLPTSTDPLAIFYGRQSGEGYFCDVTSQQDCAFDFFSANLQRKYGSSFISQWNLSSVNRLYAWGFNTMGDFSDPVMERTIGSSGQKIPYTIKVLINHAADYNNITVPVTGFGRGGAMPDPWDSNFEAAVEAEMNLTLNTDTNDSPSLITNDPYMLGYFVDNEMPWTNAPYASTAASDGSDDLNYFPLVYGVIETANANQPAKVAFANIMGGQYTTIANMNAAWGTSYTSFTDFRNHTNVPPMTPAMRADFSNFLRRYAEKYYILVAQAVHAVDTNHLYLGSKYSVFTPEVVKACSEFADVISFDTYASTLTAANYPTTLSTMNKPSIVAEYHFGAPDRGGFNGGLAPVATQTQRGVAYDQYLRSVYANPLFIGAQWYQYQDEMITGRQSDGENYPIGFVTITDKVYSELSNAARTTNGYVYDTTNGGRAH</sequence>
<dbReference type="Proteomes" id="UP001596391">
    <property type="component" value="Unassembled WGS sequence"/>
</dbReference>
<accession>A0ABW1ZAT4</accession>
<organism evidence="1 2">
    <name type="scientific">Granulicella cerasi</name>
    <dbReference type="NCBI Taxonomy" id="741063"/>
    <lineage>
        <taxon>Bacteria</taxon>
        <taxon>Pseudomonadati</taxon>
        <taxon>Acidobacteriota</taxon>
        <taxon>Terriglobia</taxon>
        <taxon>Terriglobales</taxon>
        <taxon>Acidobacteriaceae</taxon>
        <taxon>Granulicella</taxon>
    </lineage>
</organism>
<dbReference type="Gene3D" id="2.60.120.430">
    <property type="entry name" value="Galactose-binding lectin"/>
    <property type="match status" value="1"/>
</dbReference>
<evidence type="ECO:0000313" key="2">
    <source>
        <dbReference type="Proteomes" id="UP001596391"/>
    </source>
</evidence>